<organism evidence="1 2">
    <name type="scientific">Vararia minispora EC-137</name>
    <dbReference type="NCBI Taxonomy" id="1314806"/>
    <lineage>
        <taxon>Eukaryota</taxon>
        <taxon>Fungi</taxon>
        <taxon>Dikarya</taxon>
        <taxon>Basidiomycota</taxon>
        <taxon>Agaricomycotina</taxon>
        <taxon>Agaricomycetes</taxon>
        <taxon>Russulales</taxon>
        <taxon>Lachnocladiaceae</taxon>
        <taxon>Vararia</taxon>
    </lineage>
</organism>
<evidence type="ECO:0000313" key="1">
    <source>
        <dbReference type="EMBL" id="KAI0029050.1"/>
    </source>
</evidence>
<name>A0ACB8QBW4_9AGAM</name>
<sequence length="462" mass="50298">MTTLPSPSSFKGDWVTPGHAEYEAAVARWARNLSRRASVVAYVRDAVDVVTVLAYARSNKMQIAIRCGGHNISGASSVEGGIVIDLSRYLKSVRVDAEKRLAYVGGGALWMDVDQEGMKYGLATVGGTVSHTGVGGLTLGGGIGHLMGEHGFVVDNLFQVTIVTADGSILTASESENSELFWGVRGGGSNFGIVTEFVFKMHPQRQTVFCGNLIFPGPAVAGVMAELKKWLEGEPNPKSAAGLFVTLNEDGHPIVALLLFFNGSEAEGRKYFKAFFDIGPVADMTKEIPYTDVNCINNMTFKHDINYYMKGVFASQLRPDDAVAIQKRIVEVFEKTRLTITFVFELFPPQKAMSFGKDSTSFVRWDGISTVAAAMWNVDDLTQKQEDVRQAVHEVCTIVTAANGDSASENTGYGNYSALASFYLGESKSAALFGEHYPRLQALKKKYDPEMVFNKWNAIVPA</sequence>
<dbReference type="EMBL" id="MU273702">
    <property type="protein sequence ID" value="KAI0029050.1"/>
    <property type="molecule type" value="Genomic_DNA"/>
</dbReference>
<reference evidence="1" key="1">
    <citation type="submission" date="2021-02" db="EMBL/GenBank/DDBJ databases">
        <authorList>
            <consortium name="DOE Joint Genome Institute"/>
            <person name="Ahrendt S."/>
            <person name="Looney B.P."/>
            <person name="Miyauchi S."/>
            <person name="Morin E."/>
            <person name="Drula E."/>
            <person name="Courty P.E."/>
            <person name="Chicoki N."/>
            <person name="Fauchery L."/>
            <person name="Kohler A."/>
            <person name="Kuo A."/>
            <person name="Labutti K."/>
            <person name="Pangilinan J."/>
            <person name="Lipzen A."/>
            <person name="Riley R."/>
            <person name="Andreopoulos W."/>
            <person name="He G."/>
            <person name="Johnson J."/>
            <person name="Barry K.W."/>
            <person name="Grigoriev I.V."/>
            <person name="Nagy L."/>
            <person name="Hibbett D."/>
            <person name="Henrissat B."/>
            <person name="Matheny P.B."/>
            <person name="Labbe J."/>
            <person name="Martin F."/>
        </authorList>
    </citation>
    <scope>NUCLEOTIDE SEQUENCE</scope>
    <source>
        <strain evidence="1">EC-137</strain>
    </source>
</reference>
<reference evidence="1" key="2">
    <citation type="journal article" date="2022" name="New Phytol.">
        <title>Evolutionary transition to the ectomycorrhizal habit in the genomes of a hyperdiverse lineage of mushroom-forming fungi.</title>
        <authorList>
            <person name="Looney B."/>
            <person name="Miyauchi S."/>
            <person name="Morin E."/>
            <person name="Drula E."/>
            <person name="Courty P.E."/>
            <person name="Kohler A."/>
            <person name="Kuo A."/>
            <person name="LaButti K."/>
            <person name="Pangilinan J."/>
            <person name="Lipzen A."/>
            <person name="Riley R."/>
            <person name="Andreopoulos W."/>
            <person name="He G."/>
            <person name="Johnson J."/>
            <person name="Nolan M."/>
            <person name="Tritt A."/>
            <person name="Barry K.W."/>
            <person name="Grigoriev I.V."/>
            <person name="Nagy L.G."/>
            <person name="Hibbett D."/>
            <person name="Henrissat B."/>
            <person name="Matheny P.B."/>
            <person name="Labbe J."/>
            <person name="Martin F.M."/>
        </authorList>
    </citation>
    <scope>NUCLEOTIDE SEQUENCE</scope>
    <source>
        <strain evidence="1">EC-137</strain>
    </source>
</reference>
<comment type="caution">
    <text evidence="1">The sequence shown here is derived from an EMBL/GenBank/DDBJ whole genome shotgun (WGS) entry which is preliminary data.</text>
</comment>
<accession>A0ACB8QBW4</accession>
<gene>
    <name evidence="1" type="ORF">K488DRAFT_57264</name>
</gene>
<dbReference type="Proteomes" id="UP000814128">
    <property type="component" value="Unassembled WGS sequence"/>
</dbReference>
<keyword evidence="2" id="KW-1185">Reference proteome</keyword>
<evidence type="ECO:0000313" key="2">
    <source>
        <dbReference type="Proteomes" id="UP000814128"/>
    </source>
</evidence>
<proteinExistence type="predicted"/>
<protein>
    <submittedName>
        <fullName evidence="1">FAD-binding domain-containing protein</fullName>
    </submittedName>
</protein>